<evidence type="ECO:0000256" key="4">
    <source>
        <dbReference type="ARBA" id="ARBA00022989"/>
    </source>
</evidence>
<evidence type="ECO:0000256" key="3">
    <source>
        <dbReference type="ARBA" id="ARBA00022692"/>
    </source>
</evidence>
<dbReference type="CDD" id="cd13128">
    <property type="entry name" value="MATE_Wzx_like"/>
    <property type="match status" value="1"/>
</dbReference>
<feature type="transmembrane region" description="Helical" evidence="6">
    <location>
        <begin position="208"/>
        <end position="227"/>
    </location>
</feature>
<evidence type="ECO:0000256" key="6">
    <source>
        <dbReference type="SAM" id="Phobius"/>
    </source>
</evidence>
<dbReference type="InterPro" id="IPR050833">
    <property type="entry name" value="Poly_Biosynth_Transport"/>
</dbReference>
<dbReference type="AlphaFoldDB" id="A0A7D9D2L5"/>
<organism evidence="7">
    <name type="scientific">uncultured Woeseiaceae bacterium</name>
    <dbReference type="NCBI Taxonomy" id="1983305"/>
    <lineage>
        <taxon>Bacteria</taxon>
        <taxon>Pseudomonadati</taxon>
        <taxon>Pseudomonadota</taxon>
        <taxon>Gammaproteobacteria</taxon>
        <taxon>Woeseiales</taxon>
        <taxon>Woeseiaceae</taxon>
        <taxon>environmental samples</taxon>
    </lineage>
</organism>
<reference evidence="7" key="1">
    <citation type="submission" date="2019-07" db="EMBL/GenBank/DDBJ databases">
        <authorList>
            <person name="Weber M."/>
            <person name="Kostadinov I."/>
            <person name="Kostadinov D I."/>
        </authorList>
    </citation>
    <scope>NUCLEOTIDE SEQUENCE</scope>
    <source>
        <strain evidence="7">Gfbio:sag-sample-m06:053724c1-46a9-4a36-b237-ea2bf867836b</strain>
    </source>
</reference>
<sequence>MTAKQDNSFRDVILSAVSEGSSALLFLFGLLIARAIGPSEYGIFAYALALAGVFALFLDGGLATFLARQGGRHPRRGHLAIRSGVTIQIILLPILAAGFLAAYSYFAPDFVPLDVAVLGALATAARAIKNTCRGLFQGRGRYGTEAILMLIERIALVGLGFAALFQSMHVKQIMAWFCGIKLADLAVTLFVANKISGPLKPRFKVRRLKWVIASIAPFFATMALFMAYNYFDVLMLGYLRSEVEVGIYAAIYVFFAGLVLVPSAFNNAFLPRMSKAHDQGTDGVRKAADPALRILLMLAAPVVTVAWLAAEELLKIAFGGEYITGATGFRILLSSAPFVFLFWFLRGALVAIGRARSLVLITAVGLVTNILLNLLLIPRYGLEGACVATLLAEAILLAQASRLVTIQGIRVVGHKAIIGFVAAGSGMAIGMLFGKLLTGWWTFGIPVGIILSHLGLCRGRFWSAEELGLLRRRGLAW</sequence>
<evidence type="ECO:0000256" key="5">
    <source>
        <dbReference type="ARBA" id="ARBA00023136"/>
    </source>
</evidence>
<keyword evidence="3 6" id="KW-0812">Transmembrane</keyword>
<dbReference type="PANTHER" id="PTHR30250">
    <property type="entry name" value="PST FAMILY PREDICTED COLANIC ACID TRANSPORTER"/>
    <property type="match status" value="1"/>
</dbReference>
<feature type="transmembrane region" description="Helical" evidence="6">
    <location>
        <begin position="12"/>
        <end position="37"/>
    </location>
</feature>
<gene>
    <name evidence="7" type="ORF">JTBM06_V1_70017</name>
</gene>
<keyword evidence="2" id="KW-1003">Cell membrane</keyword>
<feature type="transmembrane region" description="Helical" evidence="6">
    <location>
        <begin position="110"/>
        <end position="128"/>
    </location>
</feature>
<dbReference type="GO" id="GO:0005886">
    <property type="term" value="C:plasma membrane"/>
    <property type="evidence" value="ECO:0007669"/>
    <property type="project" value="UniProtKB-SubCell"/>
</dbReference>
<name>A0A7D9D2L5_9GAMM</name>
<dbReference type="EMBL" id="LR633967">
    <property type="protein sequence ID" value="VUX55662.1"/>
    <property type="molecule type" value="Genomic_DNA"/>
</dbReference>
<keyword evidence="4 6" id="KW-1133">Transmembrane helix</keyword>
<feature type="transmembrane region" description="Helical" evidence="6">
    <location>
        <begin position="440"/>
        <end position="457"/>
    </location>
</feature>
<feature type="transmembrane region" description="Helical" evidence="6">
    <location>
        <begin position="291"/>
        <end position="310"/>
    </location>
</feature>
<evidence type="ECO:0000313" key="7">
    <source>
        <dbReference type="EMBL" id="VUX55662.1"/>
    </source>
</evidence>
<feature type="transmembrane region" description="Helical" evidence="6">
    <location>
        <begin position="322"/>
        <end position="345"/>
    </location>
</feature>
<dbReference type="InterPro" id="IPR002797">
    <property type="entry name" value="Polysacc_synth"/>
</dbReference>
<evidence type="ECO:0000256" key="1">
    <source>
        <dbReference type="ARBA" id="ARBA00004651"/>
    </source>
</evidence>
<feature type="transmembrane region" description="Helical" evidence="6">
    <location>
        <begin position="357"/>
        <end position="376"/>
    </location>
</feature>
<proteinExistence type="predicted"/>
<feature type="transmembrane region" description="Helical" evidence="6">
    <location>
        <begin position="173"/>
        <end position="196"/>
    </location>
</feature>
<feature type="transmembrane region" description="Helical" evidence="6">
    <location>
        <begin position="382"/>
        <end position="404"/>
    </location>
</feature>
<evidence type="ECO:0000256" key="2">
    <source>
        <dbReference type="ARBA" id="ARBA00022475"/>
    </source>
</evidence>
<dbReference type="Pfam" id="PF01943">
    <property type="entry name" value="Polysacc_synt"/>
    <property type="match status" value="1"/>
</dbReference>
<dbReference type="PANTHER" id="PTHR30250:SF11">
    <property type="entry name" value="O-ANTIGEN TRANSPORTER-RELATED"/>
    <property type="match status" value="1"/>
</dbReference>
<feature type="transmembrane region" description="Helical" evidence="6">
    <location>
        <begin position="247"/>
        <end position="270"/>
    </location>
</feature>
<feature type="transmembrane region" description="Helical" evidence="6">
    <location>
        <begin position="43"/>
        <end position="67"/>
    </location>
</feature>
<keyword evidence="5 6" id="KW-0472">Membrane</keyword>
<feature type="transmembrane region" description="Helical" evidence="6">
    <location>
        <begin position="79"/>
        <end position="104"/>
    </location>
</feature>
<feature type="transmembrane region" description="Helical" evidence="6">
    <location>
        <begin position="416"/>
        <end position="434"/>
    </location>
</feature>
<protein>
    <submittedName>
        <fullName evidence="7">Uncharacterized protein</fullName>
    </submittedName>
</protein>
<accession>A0A7D9D2L5</accession>
<feature type="transmembrane region" description="Helical" evidence="6">
    <location>
        <begin position="148"/>
        <end position="167"/>
    </location>
</feature>
<comment type="subcellular location">
    <subcellularLocation>
        <location evidence="1">Cell membrane</location>
        <topology evidence="1">Multi-pass membrane protein</topology>
    </subcellularLocation>
</comment>